<reference evidence="4 5" key="1">
    <citation type="submission" date="2014-04" db="EMBL/GenBank/DDBJ databases">
        <title>Draft Genome Sequence of Synergistes jonesii.</title>
        <authorList>
            <person name="Coil D.A."/>
            <person name="Eisen J.A."/>
            <person name="Holland-Moritz H.E."/>
        </authorList>
    </citation>
    <scope>NUCLEOTIDE SEQUENCE [LARGE SCALE GENOMIC DNA]</scope>
    <source>
        <strain evidence="4 5">78-1</strain>
    </source>
</reference>
<dbReference type="OrthoDB" id="9802424at2"/>
<protein>
    <submittedName>
        <fullName evidence="4">Phospholipase</fullName>
    </submittedName>
</protein>
<dbReference type="eggNOG" id="COG4667">
    <property type="taxonomic scope" value="Bacteria"/>
</dbReference>
<comment type="caution">
    <text evidence="2">Lacks conserved residue(s) required for the propagation of feature annotation.</text>
</comment>
<name>A0A073IP84_9BACT</name>
<dbReference type="GO" id="GO:0016042">
    <property type="term" value="P:lipid catabolic process"/>
    <property type="evidence" value="ECO:0007669"/>
    <property type="project" value="UniProtKB-UniRule"/>
</dbReference>
<evidence type="ECO:0000313" key="4">
    <source>
        <dbReference type="EMBL" id="KEJ91514.1"/>
    </source>
</evidence>
<comment type="caution">
    <text evidence="4">The sequence shown here is derived from an EMBL/GenBank/DDBJ whole genome shotgun (WGS) entry which is preliminary data.</text>
</comment>
<accession>A0A073IP84</accession>
<feature type="short sequence motif" description="GXSXG" evidence="2">
    <location>
        <begin position="35"/>
        <end position="39"/>
    </location>
</feature>
<keyword evidence="2" id="KW-0442">Lipid degradation</keyword>
<gene>
    <name evidence="4" type="ORF">EH55_09930</name>
</gene>
<dbReference type="InterPro" id="IPR002641">
    <property type="entry name" value="PNPLA_dom"/>
</dbReference>
<proteinExistence type="predicted"/>
<dbReference type="GO" id="GO:0016787">
    <property type="term" value="F:hydrolase activity"/>
    <property type="evidence" value="ECO:0007669"/>
    <property type="project" value="UniProtKB-UniRule"/>
</dbReference>
<evidence type="ECO:0000256" key="2">
    <source>
        <dbReference type="PROSITE-ProRule" id="PRU01161"/>
    </source>
</evidence>
<dbReference type="Gene3D" id="3.40.1090.10">
    <property type="entry name" value="Cytosolic phospholipase A2 catalytic domain"/>
    <property type="match status" value="1"/>
</dbReference>
<organism evidence="4 5">
    <name type="scientific">Synergistes jonesii</name>
    <dbReference type="NCBI Taxonomy" id="2754"/>
    <lineage>
        <taxon>Bacteria</taxon>
        <taxon>Thermotogati</taxon>
        <taxon>Synergistota</taxon>
        <taxon>Synergistia</taxon>
        <taxon>Synergistales</taxon>
        <taxon>Synergistaceae</taxon>
        <taxon>Synergistes</taxon>
    </lineage>
</organism>
<dbReference type="InterPro" id="IPR037483">
    <property type="entry name" value="YjjU-like"/>
</dbReference>
<dbReference type="SUPFAM" id="SSF52151">
    <property type="entry name" value="FabD/lysophospholipase-like"/>
    <property type="match status" value="1"/>
</dbReference>
<evidence type="ECO:0000259" key="3">
    <source>
        <dbReference type="PROSITE" id="PS51635"/>
    </source>
</evidence>
<keyword evidence="1 2" id="KW-0443">Lipid metabolism</keyword>
<dbReference type="GeneID" id="90984421"/>
<dbReference type="InterPro" id="IPR045943">
    <property type="entry name" value="DUF6363"/>
</dbReference>
<dbReference type="EMBL" id="JMKI01000047">
    <property type="protein sequence ID" value="KEJ91514.1"/>
    <property type="molecule type" value="Genomic_DNA"/>
</dbReference>
<dbReference type="STRING" id="2754.EH55_09930"/>
<feature type="active site" description="Proton acceptor" evidence="2">
    <location>
        <position position="160"/>
    </location>
</feature>
<sequence>MVGVVDVGGGMRAVYGAGVFDYCLDRGIRFDYGIGVSAGGANIISYLAGQRGRNYRFYTEYSLRKEYMGVGRFLKTGNYIDLDYIYGTLTNSDGEDPLDYDAVMNSDIDMCIVATDAESGEAVYYAKKDYKRDDYGMIKGSCCVPIADRPYRYRGRLLYDGGLSDPIPLEKALAEGCDRVVVILTRPRDYAERETLISFLIRKKYPKAAKGLSMRAKRYNAQLALCKRYESEGRVLIVAPDDIGRVRMLSKNRNAGKYLYEKGYRDAEAISRFLKRGRGRK</sequence>
<feature type="short sequence motif" description="DGA/G" evidence="2">
    <location>
        <begin position="160"/>
        <end position="162"/>
    </location>
</feature>
<evidence type="ECO:0000256" key="1">
    <source>
        <dbReference type="ARBA" id="ARBA00023098"/>
    </source>
</evidence>
<dbReference type="Pfam" id="PF01734">
    <property type="entry name" value="Patatin"/>
    <property type="match status" value="1"/>
</dbReference>
<keyword evidence="2" id="KW-0378">Hydrolase</keyword>
<feature type="active site" description="Nucleophile" evidence="2">
    <location>
        <position position="37"/>
    </location>
</feature>
<feature type="domain" description="PNPLA" evidence="3">
    <location>
        <begin position="4"/>
        <end position="173"/>
    </location>
</feature>
<dbReference type="InterPro" id="IPR016035">
    <property type="entry name" value="Acyl_Trfase/lysoPLipase"/>
</dbReference>
<keyword evidence="5" id="KW-1185">Reference proteome</keyword>
<dbReference type="PROSITE" id="PS51635">
    <property type="entry name" value="PNPLA"/>
    <property type="match status" value="1"/>
</dbReference>
<dbReference type="AlphaFoldDB" id="A0A073IP84"/>
<dbReference type="RefSeq" id="WP_051682865.1">
    <property type="nucleotide sequence ID" value="NZ_JAWRIX010000053.1"/>
</dbReference>
<dbReference type="Pfam" id="PF19890">
    <property type="entry name" value="DUF6363"/>
    <property type="match status" value="1"/>
</dbReference>
<evidence type="ECO:0000313" key="5">
    <source>
        <dbReference type="Proteomes" id="UP000027665"/>
    </source>
</evidence>
<dbReference type="Proteomes" id="UP000027665">
    <property type="component" value="Unassembled WGS sequence"/>
</dbReference>
<dbReference type="CDD" id="cd07208">
    <property type="entry name" value="Pat_hypo_Ecoli_yjju_like"/>
    <property type="match status" value="1"/>
</dbReference>